<dbReference type="InterPro" id="IPR038765">
    <property type="entry name" value="Papain-like_cys_pep_sf"/>
</dbReference>
<feature type="domain" description="Peptidase C1A papain C-terminal" evidence="1">
    <location>
        <begin position="2"/>
        <end position="43"/>
    </location>
</feature>
<protein>
    <recommendedName>
        <fullName evidence="1">Peptidase C1A papain C-terminal domain-containing protein</fullName>
    </recommendedName>
</protein>
<organism evidence="2 3">
    <name type="scientific">Platanthera guangdongensis</name>
    <dbReference type="NCBI Taxonomy" id="2320717"/>
    <lineage>
        <taxon>Eukaryota</taxon>
        <taxon>Viridiplantae</taxon>
        <taxon>Streptophyta</taxon>
        <taxon>Embryophyta</taxon>
        <taxon>Tracheophyta</taxon>
        <taxon>Spermatophyta</taxon>
        <taxon>Magnoliopsida</taxon>
        <taxon>Liliopsida</taxon>
        <taxon>Asparagales</taxon>
        <taxon>Orchidaceae</taxon>
        <taxon>Orchidoideae</taxon>
        <taxon>Orchideae</taxon>
        <taxon>Orchidinae</taxon>
        <taxon>Platanthera</taxon>
    </lineage>
</organism>
<dbReference type="EMBL" id="JBBWWR010000015">
    <property type="protein sequence ID" value="KAK8950058.1"/>
    <property type="molecule type" value="Genomic_DNA"/>
</dbReference>
<sequence length="55" mass="6248">MMNKGYRGGSYVGAFDFIHKNEIILEVAYPYTTKDGKCALNVKLILISKMHDCFC</sequence>
<proteinExistence type="predicted"/>
<name>A0ABR2LT16_9ASPA</name>
<dbReference type="Pfam" id="PF00112">
    <property type="entry name" value="Peptidase_C1"/>
    <property type="match status" value="1"/>
</dbReference>
<dbReference type="Gene3D" id="3.90.70.10">
    <property type="entry name" value="Cysteine proteinases"/>
    <property type="match status" value="1"/>
</dbReference>
<gene>
    <name evidence="2" type="ORF">KSP40_PGU000020</name>
</gene>
<evidence type="ECO:0000259" key="1">
    <source>
        <dbReference type="Pfam" id="PF00112"/>
    </source>
</evidence>
<comment type="caution">
    <text evidence="2">The sequence shown here is derived from an EMBL/GenBank/DDBJ whole genome shotgun (WGS) entry which is preliminary data.</text>
</comment>
<dbReference type="Proteomes" id="UP001412067">
    <property type="component" value="Unassembled WGS sequence"/>
</dbReference>
<evidence type="ECO:0000313" key="2">
    <source>
        <dbReference type="EMBL" id="KAK8950058.1"/>
    </source>
</evidence>
<dbReference type="InterPro" id="IPR000668">
    <property type="entry name" value="Peptidase_C1A_C"/>
</dbReference>
<dbReference type="SUPFAM" id="SSF54001">
    <property type="entry name" value="Cysteine proteinases"/>
    <property type="match status" value="1"/>
</dbReference>
<accession>A0ABR2LT16</accession>
<keyword evidence="3" id="KW-1185">Reference proteome</keyword>
<reference evidence="2 3" key="1">
    <citation type="journal article" date="2022" name="Nat. Plants">
        <title>Genomes of leafy and leafless Platanthera orchids illuminate the evolution of mycoheterotrophy.</title>
        <authorList>
            <person name="Li M.H."/>
            <person name="Liu K.W."/>
            <person name="Li Z."/>
            <person name="Lu H.C."/>
            <person name="Ye Q.L."/>
            <person name="Zhang D."/>
            <person name="Wang J.Y."/>
            <person name="Li Y.F."/>
            <person name="Zhong Z.M."/>
            <person name="Liu X."/>
            <person name="Yu X."/>
            <person name="Liu D.K."/>
            <person name="Tu X.D."/>
            <person name="Liu B."/>
            <person name="Hao Y."/>
            <person name="Liao X.Y."/>
            <person name="Jiang Y.T."/>
            <person name="Sun W.H."/>
            <person name="Chen J."/>
            <person name="Chen Y.Q."/>
            <person name="Ai Y."/>
            <person name="Zhai J.W."/>
            <person name="Wu S.S."/>
            <person name="Zhou Z."/>
            <person name="Hsiao Y.Y."/>
            <person name="Wu W.L."/>
            <person name="Chen Y.Y."/>
            <person name="Lin Y.F."/>
            <person name="Hsu J.L."/>
            <person name="Li C.Y."/>
            <person name="Wang Z.W."/>
            <person name="Zhao X."/>
            <person name="Zhong W.Y."/>
            <person name="Ma X.K."/>
            <person name="Ma L."/>
            <person name="Huang J."/>
            <person name="Chen G.Z."/>
            <person name="Huang M.Z."/>
            <person name="Huang L."/>
            <person name="Peng D.H."/>
            <person name="Luo Y.B."/>
            <person name="Zou S.Q."/>
            <person name="Chen S.P."/>
            <person name="Lan S."/>
            <person name="Tsai W.C."/>
            <person name="Van de Peer Y."/>
            <person name="Liu Z.J."/>
        </authorList>
    </citation>
    <scope>NUCLEOTIDE SEQUENCE [LARGE SCALE GENOMIC DNA]</scope>
    <source>
        <strain evidence="2">Lor288</strain>
    </source>
</reference>
<evidence type="ECO:0000313" key="3">
    <source>
        <dbReference type="Proteomes" id="UP001412067"/>
    </source>
</evidence>